<dbReference type="Gene3D" id="1.20.1740.10">
    <property type="entry name" value="Amino acid/polyamine transporter I"/>
    <property type="match status" value="1"/>
</dbReference>
<feature type="transmembrane region" description="Helical" evidence="7">
    <location>
        <begin position="218"/>
        <end position="235"/>
    </location>
</feature>
<evidence type="ECO:0000256" key="6">
    <source>
        <dbReference type="SAM" id="MobiDB-lite"/>
    </source>
</evidence>
<feature type="transmembrane region" description="Helical" evidence="7">
    <location>
        <begin position="424"/>
        <end position="441"/>
    </location>
</feature>
<feature type="transmembrane region" description="Helical" evidence="7">
    <location>
        <begin position="181"/>
        <end position="198"/>
    </location>
</feature>
<evidence type="ECO:0000313" key="9">
    <source>
        <dbReference type="Proteomes" id="UP000198531"/>
    </source>
</evidence>
<evidence type="ECO:0000256" key="4">
    <source>
        <dbReference type="ARBA" id="ARBA00022989"/>
    </source>
</evidence>
<dbReference type="RefSeq" id="WP_089804911.1">
    <property type="nucleotide sequence ID" value="NZ_FOYT01000001.1"/>
</dbReference>
<dbReference type="InterPro" id="IPR050367">
    <property type="entry name" value="APC_superfamily"/>
</dbReference>
<dbReference type="OrthoDB" id="43026at2157"/>
<dbReference type="GO" id="GO:0005886">
    <property type="term" value="C:plasma membrane"/>
    <property type="evidence" value="ECO:0007669"/>
    <property type="project" value="UniProtKB-SubCell"/>
</dbReference>
<keyword evidence="5 7" id="KW-0472">Membrane</keyword>
<feature type="compositionally biased region" description="Low complexity" evidence="6">
    <location>
        <begin position="488"/>
        <end position="506"/>
    </location>
</feature>
<gene>
    <name evidence="8" type="ORF">SAMN04487947_0865</name>
</gene>
<keyword evidence="3 7" id="KW-0812">Transmembrane</keyword>
<dbReference type="EMBL" id="FOYT01000001">
    <property type="protein sequence ID" value="SFR39474.1"/>
    <property type="molecule type" value="Genomic_DNA"/>
</dbReference>
<keyword evidence="9" id="KW-1185">Reference proteome</keyword>
<feature type="transmembrane region" description="Helical" evidence="7">
    <location>
        <begin position="148"/>
        <end position="169"/>
    </location>
</feature>
<feature type="transmembrane region" description="Helical" evidence="7">
    <location>
        <begin position="384"/>
        <end position="403"/>
    </location>
</feature>
<keyword evidence="2" id="KW-1003">Cell membrane</keyword>
<dbReference type="STRING" id="553469.SAMN04487947_0865"/>
<organism evidence="8 9">
    <name type="scientific">Halogeometricum rufum</name>
    <dbReference type="NCBI Taxonomy" id="553469"/>
    <lineage>
        <taxon>Archaea</taxon>
        <taxon>Methanobacteriati</taxon>
        <taxon>Methanobacteriota</taxon>
        <taxon>Stenosarchaea group</taxon>
        <taxon>Halobacteria</taxon>
        <taxon>Halobacteriales</taxon>
        <taxon>Haloferacaceae</taxon>
        <taxon>Halogeometricum</taxon>
    </lineage>
</organism>
<feature type="transmembrane region" description="Helical" evidence="7">
    <location>
        <begin position="88"/>
        <end position="110"/>
    </location>
</feature>
<accession>A0A1I6GBA6</accession>
<reference evidence="9" key="1">
    <citation type="submission" date="2016-10" db="EMBL/GenBank/DDBJ databases">
        <authorList>
            <person name="Varghese N."/>
            <person name="Submissions S."/>
        </authorList>
    </citation>
    <scope>NUCLEOTIDE SEQUENCE [LARGE SCALE GENOMIC DNA]</scope>
    <source>
        <strain evidence="9">CGMCC 1.7736</strain>
    </source>
</reference>
<keyword evidence="4 7" id="KW-1133">Transmembrane helix</keyword>
<dbReference type="Proteomes" id="UP000198531">
    <property type="component" value="Unassembled WGS sequence"/>
</dbReference>
<name>A0A1I6GBA6_9EURY</name>
<proteinExistence type="predicted"/>
<protein>
    <submittedName>
        <fullName evidence="8">Cationic amino acid:proton symporter, ABT family</fullName>
    </submittedName>
</protein>
<feature type="transmembrane region" description="Helical" evidence="7">
    <location>
        <begin position="447"/>
        <end position="465"/>
    </location>
</feature>
<dbReference type="PANTHER" id="PTHR42770:SF11">
    <property type="entry name" value="INNER MEMBRANE TRANSPORT PROTEIN YBAT"/>
    <property type="match status" value="1"/>
</dbReference>
<evidence type="ECO:0000256" key="3">
    <source>
        <dbReference type="ARBA" id="ARBA00022692"/>
    </source>
</evidence>
<feature type="transmembrane region" description="Helical" evidence="7">
    <location>
        <begin position="312"/>
        <end position="337"/>
    </location>
</feature>
<evidence type="ECO:0000313" key="8">
    <source>
        <dbReference type="EMBL" id="SFR39474.1"/>
    </source>
</evidence>
<feature type="transmembrane region" description="Helical" evidence="7">
    <location>
        <begin position="12"/>
        <end position="39"/>
    </location>
</feature>
<evidence type="ECO:0000256" key="5">
    <source>
        <dbReference type="ARBA" id="ARBA00023136"/>
    </source>
</evidence>
<dbReference type="PIRSF" id="PIRSF006060">
    <property type="entry name" value="AA_transporter"/>
    <property type="match status" value="1"/>
</dbReference>
<comment type="subcellular location">
    <subcellularLocation>
        <location evidence="1">Cell membrane</location>
        <topology evidence="1">Multi-pass membrane protein</topology>
    </subcellularLocation>
</comment>
<evidence type="ECO:0000256" key="2">
    <source>
        <dbReference type="ARBA" id="ARBA00022475"/>
    </source>
</evidence>
<evidence type="ECO:0000256" key="7">
    <source>
        <dbReference type="SAM" id="Phobius"/>
    </source>
</evidence>
<feature type="transmembrane region" description="Helical" evidence="7">
    <location>
        <begin position="45"/>
        <end position="67"/>
    </location>
</feature>
<dbReference type="PANTHER" id="PTHR42770">
    <property type="entry name" value="AMINO ACID TRANSPORTER-RELATED"/>
    <property type="match status" value="1"/>
</dbReference>
<dbReference type="GO" id="GO:0022857">
    <property type="term" value="F:transmembrane transporter activity"/>
    <property type="evidence" value="ECO:0007669"/>
    <property type="project" value="InterPro"/>
</dbReference>
<dbReference type="Pfam" id="PF13520">
    <property type="entry name" value="AA_permease_2"/>
    <property type="match status" value="1"/>
</dbReference>
<evidence type="ECO:0000256" key="1">
    <source>
        <dbReference type="ARBA" id="ARBA00004651"/>
    </source>
</evidence>
<dbReference type="InterPro" id="IPR002293">
    <property type="entry name" value="AA/rel_permease1"/>
</dbReference>
<feature type="transmembrane region" description="Helical" evidence="7">
    <location>
        <begin position="255"/>
        <end position="275"/>
    </location>
</feature>
<feature type="transmembrane region" description="Helical" evidence="7">
    <location>
        <begin position="358"/>
        <end position="378"/>
    </location>
</feature>
<feature type="region of interest" description="Disordered" evidence="6">
    <location>
        <begin position="476"/>
        <end position="522"/>
    </location>
</feature>
<sequence length="522" mass="53845">MSADRTREPAANLGLLDATMIGMGAMIGAGIFVLTGLAAEIAGPAAIFVFALNGVVTAFTGLSYAELASAIPKSGGGYAFVREIFDDLPSFVMGWMLWFAYMIAGGLYALGFAPNFLELLHLYGVVPAPENVAAVDLPAVAVAVPPELALAFGAVVLLVAVNAVSTAASGSVETIFTATKVAILVVFVAFGFLSAGGGTETSFSLDQFEPLFPGGRSAASILPAMGLTFIAFEGYDLITTVTEEVKNPRENIPKAIFVSLGVTVLVYLLVVSVAIGTLGAEGLAAAGEAGIAEAATTFMPTDLPLIRNGGAIIVFGAVFSTITALNAVVIASSRVAFSMGRERQLPSSIGTIHHRYGTPFLAILGSAVVMLASVALPTESAGNMSSLFFLLSFVVVNGAVIKLRRERPNMNRPYEIPYYPIPPILGIVLNLVLTAVLVEYLSRTDPLALGLSAAWIVLGVVAYYARRRYRRTEAVEAAETADTGDVPGDGSADGAATADGDGTAPSSVGAGTGVDKGEAEDD</sequence>
<dbReference type="AlphaFoldDB" id="A0A1I6GBA6"/>